<proteinExistence type="predicted"/>
<organism evidence="1 2">
    <name type="scientific">Peronospora effusa</name>
    <dbReference type="NCBI Taxonomy" id="542832"/>
    <lineage>
        <taxon>Eukaryota</taxon>
        <taxon>Sar</taxon>
        <taxon>Stramenopiles</taxon>
        <taxon>Oomycota</taxon>
        <taxon>Peronosporomycetes</taxon>
        <taxon>Peronosporales</taxon>
        <taxon>Peronosporaceae</taxon>
        <taxon>Peronospora</taxon>
    </lineage>
</organism>
<evidence type="ECO:0000313" key="2">
    <source>
        <dbReference type="Proteomes" id="UP000286097"/>
    </source>
</evidence>
<name>A0A3R7YNP7_9STRA</name>
<evidence type="ECO:0000313" key="1">
    <source>
        <dbReference type="EMBL" id="RQM08925.1"/>
    </source>
</evidence>
<gene>
    <name evidence="1" type="ORF">DD237_007919</name>
</gene>
<dbReference type="EMBL" id="QKXF01000782">
    <property type="protein sequence ID" value="RQM08925.1"/>
    <property type="molecule type" value="Genomic_DNA"/>
</dbReference>
<dbReference type="Proteomes" id="UP000286097">
    <property type="component" value="Unassembled WGS sequence"/>
</dbReference>
<protein>
    <submittedName>
        <fullName evidence="1">Uncharacterized protein</fullName>
    </submittedName>
</protein>
<sequence>MIFSTYSDDSFQLTLPQSSFMDMMKEPGGKKVRHVTDSSSLDKSMALVKTLRDAVTLCCYEVFSFLITTSRTL</sequence>
<dbReference type="VEuPathDB" id="FungiDB:DD237_007919"/>
<dbReference type="AlphaFoldDB" id="A0A3R7YNP7"/>
<comment type="caution">
    <text evidence="1">The sequence shown here is derived from an EMBL/GenBank/DDBJ whole genome shotgun (WGS) entry which is preliminary data.</text>
</comment>
<reference evidence="1 2" key="1">
    <citation type="submission" date="2018-06" db="EMBL/GenBank/DDBJ databases">
        <title>Comparative genomics of downy mildews reveals potential adaptations to biotrophy.</title>
        <authorList>
            <person name="Fletcher K."/>
            <person name="Klosterman S.J."/>
            <person name="Derevnina L."/>
            <person name="Martin F."/>
            <person name="Koike S."/>
            <person name="Reyes Chin-Wo S."/>
            <person name="Mou B."/>
            <person name="Michelmore R."/>
        </authorList>
    </citation>
    <scope>NUCLEOTIDE SEQUENCE [LARGE SCALE GENOMIC DNA]</scope>
    <source>
        <strain evidence="1 2">R13</strain>
    </source>
</reference>
<accession>A0A3R7YNP7</accession>